<accession>A0A6J7DNT0</accession>
<dbReference type="PANTHER" id="PTHR42711">
    <property type="entry name" value="ABC TRANSPORTER ATP-BINDING PROTEIN"/>
    <property type="match status" value="1"/>
</dbReference>
<dbReference type="SMART" id="SM00382">
    <property type="entry name" value="AAA"/>
    <property type="match status" value="1"/>
</dbReference>
<dbReference type="Gene3D" id="3.40.50.300">
    <property type="entry name" value="P-loop containing nucleotide triphosphate hydrolases"/>
    <property type="match status" value="1"/>
</dbReference>
<dbReference type="PROSITE" id="PS50893">
    <property type="entry name" value="ABC_TRANSPORTER_2"/>
    <property type="match status" value="1"/>
</dbReference>
<dbReference type="InterPro" id="IPR003593">
    <property type="entry name" value="AAA+_ATPase"/>
</dbReference>
<keyword evidence="2" id="KW-0813">Transport</keyword>
<evidence type="ECO:0000256" key="3">
    <source>
        <dbReference type="ARBA" id="ARBA00022741"/>
    </source>
</evidence>
<protein>
    <submittedName>
        <fullName evidence="6">Unannotated protein</fullName>
    </submittedName>
</protein>
<evidence type="ECO:0000256" key="1">
    <source>
        <dbReference type="ARBA" id="ARBA00005417"/>
    </source>
</evidence>
<evidence type="ECO:0000256" key="2">
    <source>
        <dbReference type="ARBA" id="ARBA00022448"/>
    </source>
</evidence>
<dbReference type="GO" id="GO:0005524">
    <property type="term" value="F:ATP binding"/>
    <property type="evidence" value="ECO:0007669"/>
    <property type="project" value="UniProtKB-KW"/>
</dbReference>
<dbReference type="InterPro" id="IPR027417">
    <property type="entry name" value="P-loop_NTPase"/>
</dbReference>
<feature type="domain" description="ABC transporter" evidence="5">
    <location>
        <begin position="9"/>
        <end position="234"/>
    </location>
</feature>
<reference evidence="6" key="1">
    <citation type="submission" date="2020-05" db="EMBL/GenBank/DDBJ databases">
        <authorList>
            <person name="Chiriac C."/>
            <person name="Salcher M."/>
            <person name="Ghai R."/>
            <person name="Kavagutti S V."/>
        </authorList>
    </citation>
    <scope>NUCLEOTIDE SEQUENCE</scope>
</reference>
<dbReference type="GO" id="GO:0016887">
    <property type="term" value="F:ATP hydrolysis activity"/>
    <property type="evidence" value="ECO:0007669"/>
    <property type="project" value="InterPro"/>
</dbReference>
<keyword evidence="3" id="KW-0547">Nucleotide-binding</keyword>
<dbReference type="PANTHER" id="PTHR42711:SF5">
    <property type="entry name" value="ABC TRANSPORTER ATP-BINDING PROTEIN NATA"/>
    <property type="match status" value="1"/>
</dbReference>
<organism evidence="6">
    <name type="scientific">freshwater metagenome</name>
    <dbReference type="NCBI Taxonomy" id="449393"/>
    <lineage>
        <taxon>unclassified sequences</taxon>
        <taxon>metagenomes</taxon>
        <taxon>ecological metagenomes</taxon>
    </lineage>
</organism>
<gene>
    <name evidence="6" type="ORF">UFOPK3401_00893</name>
</gene>
<dbReference type="InterPro" id="IPR003439">
    <property type="entry name" value="ABC_transporter-like_ATP-bd"/>
</dbReference>
<evidence type="ECO:0000259" key="5">
    <source>
        <dbReference type="PROSITE" id="PS50893"/>
    </source>
</evidence>
<sequence>MGQEEHLAIRTEHLTKSFGTSRGIVDVNIEVKRGEVFGLLGPNGAGKTTLLRCLVDLIRPTSGRIQILGHHGKSKDVRIRQHVGYLPGEFSLWPGLNPQQTLSRLLNLRTGIEPDRVTALAQRLNLDMTRPISQMSRGNKQKVGLVLALAPVADLYILDEPTGGLDPLIQQQFRELVQEEVGRGATILLSSHVLHEVEHLADRIAVLRAGELVAVERVDELRLKAARPVIVTFSGVAPLAGLEKIPGVFIALCDAENSVSLRVKGPIDALIKFLATQEVVSLVAPEAELDEIFLDFYGDPAGQ</sequence>
<dbReference type="EMBL" id="CAFBLM010000037">
    <property type="protein sequence ID" value="CAB4872612.1"/>
    <property type="molecule type" value="Genomic_DNA"/>
</dbReference>
<evidence type="ECO:0000313" key="6">
    <source>
        <dbReference type="EMBL" id="CAB4872612.1"/>
    </source>
</evidence>
<name>A0A6J7DNT0_9ZZZZ</name>
<dbReference type="SUPFAM" id="SSF52540">
    <property type="entry name" value="P-loop containing nucleoside triphosphate hydrolases"/>
    <property type="match status" value="1"/>
</dbReference>
<dbReference type="CDD" id="cd03230">
    <property type="entry name" value="ABC_DR_subfamily_A"/>
    <property type="match status" value="1"/>
</dbReference>
<keyword evidence="4" id="KW-0067">ATP-binding</keyword>
<dbReference type="Pfam" id="PF00005">
    <property type="entry name" value="ABC_tran"/>
    <property type="match status" value="1"/>
</dbReference>
<dbReference type="InterPro" id="IPR050763">
    <property type="entry name" value="ABC_transporter_ATP-binding"/>
</dbReference>
<proteinExistence type="inferred from homology"/>
<dbReference type="AlphaFoldDB" id="A0A6J7DNT0"/>
<evidence type="ECO:0000256" key="4">
    <source>
        <dbReference type="ARBA" id="ARBA00022840"/>
    </source>
</evidence>
<comment type="similarity">
    <text evidence="1">Belongs to the ABC transporter superfamily.</text>
</comment>